<sequence>MKSNIIIAAITLCSLLITGCTKDFESINQNPNATEKVENPQLLIPSILKTAVRDYFYSSMTRGDIIGDYYANQYVSGFDDAWAPSEVQGYFLWSFYDRLRDVENLIALSKERQFRNNEGVGLIMKAWMFQVMTDIYGDIPFSEAVTGKTGGNFTPKFDEQEQIYYGLLDMLKTANELLTVGTDRIDGDILLSGKAIRWRMFANGLRLRLMMRMSGKTNLKVDLGKEMQEIVGNAAKYPLYTAYTDQTAFNFLEEVNNEFPGYNSVPVNDMHLSLTMEKNLQQLKDPRVSYYALPTIAGLNENKRIYAGVPNGINAAADAAYNGGKDYQSSIAPVLQPLSAFPQASKTAAQGLLLTYAEVQFILAEARERNLITIGDAATYYLNGINDQFAYLASRIEGKFTFPKASDIQPDAAYFQQPAVKYEGSQEVKLYKIRQQKWLALFNTGFEGWSEWRRTGVPAETKAGPNSAIREMPRRARYPISEQRLNAANYSKVIQTQGPDNLLTYVWWNK</sequence>
<dbReference type="RefSeq" id="WP_354660331.1">
    <property type="nucleotide sequence ID" value="NZ_JBEXAC010000001.1"/>
</dbReference>
<dbReference type="PROSITE" id="PS51257">
    <property type="entry name" value="PROKAR_LIPOPROTEIN"/>
    <property type="match status" value="1"/>
</dbReference>
<proteinExistence type="predicted"/>
<reference evidence="1 2" key="1">
    <citation type="submission" date="2024-06" db="EMBL/GenBank/DDBJ databases">
        <title>Chitinophaga defluvii sp. nov., isolated from municipal sewage.</title>
        <authorList>
            <person name="Zhang L."/>
        </authorList>
    </citation>
    <scope>NUCLEOTIDE SEQUENCE [LARGE SCALE GENOMIC DNA]</scope>
    <source>
        <strain evidence="1 2">H8</strain>
    </source>
</reference>
<dbReference type="Pfam" id="PF12771">
    <property type="entry name" value="SusD-like_2"/>
    <property type="match status" value="1"/>
</dbReference>
<accession>A0ABV2T3S6</accession>
<protein>
    <submittedName>
        <fullName evidence="1">SusD/RagB family nutrient-binding outer membrane lipoprotein</fullName>
    </submittedName>
</protein>
<dbReference type="InterPro" id="IPR011990">
    <property type="entry name" value="TPR-like_helical_dom_sf"/>
</dbReference>
<evidence type="ECO:0000313" key="2">
    <source>
        <dbReference type="Proteomes" id="UP001549749"/>
    </source>
</evidence>
<comment type="caution">
    <text evidence="1">The sequence shown here is derived from an EMBL/GenBank/DDBJ whole genome shotgun (WGS) entry which is preliminary data.</text>
</comment>
<dbReference type="Proteomes" id="UP001549749">
    <property type="component" value="Unassembled WGS sequence"/>
</dbReference>
<name>A0ABV2T3S6_9BACT</name>
<keyword evidence="1" id="KW-0449">Lipoprotein</keyword>
<organism evidence="1 2">
    <name type="scientific">Chitinophaga defluvii</name>
    <dbReference type="NCBI Taxonomy" id="3163343"/>
    <lineage>
        <taxon>Bacteria</taxon>
        <taxon>Pseudomonadati</taxon>
        <taxon>Bacteroidota</taxon>
        <taxon>Chitinophagia</taxon>
        <taxon>Chitinophagales</taxon>
        <taxon>Chitinophagaceae</taxon>
        <taxon>Chitinophaga</taxon>
    </lineage>
</organism>
<dbReference type="SUPFAM" id="SSF48452">
    <property type="entry name" value="TPR-like"/>
    <property type="match status" value="1"/>
</dbReference>
<keyword evidence="2" id="KW-1185">Reference proteome</keyword>
<evidence type="ECO:0000313" key="1">
    <source>
        <dbReference type="EMBL" id="MET6997696.1"/>
    </source>
</evidence>
<dbReference type="EMBL" id="JBEXAC010000001">
    <property type="protein sequence ID" value="MET6997696.1"/>
    <property type="molecule type" value="Genomic_DNA"/>
</dbReference>
<dbReference type="Gene3D" id="1.25.40.390">
    <property type="match status" value="1"/>
</dbReference>
<dbReference type="InterPro" id="IPR041662">
    <property type="entry name" value="SusD-like_2"/>
</dbReference>
<gene>
    <name evidence="1" type="ORF">ABR189_09970</name>
</gene>